<evidence type="ECO:0000256" key="1">
    <source>
        <dbReference type="SAM" id="MobiDB-lite"/>
    </source>
</evidence>
<evidence type="ECO:0000313" key="2">
    <source>
        <dbReference type="EMBL" id="GMI27851.1"/>
    </source>
</evidence>
<reference evidence="2 3" key="1">
    <citation type="journal article" date="2023" name="Commun. Biol.">
        <title>Genome analysis of Parmales, the sister group of diatoms, reveals the evolutionary specialization of diatoms from phago-mixotrophs to photoautotrophs.</title>
        <authorList>
            <person name="Ban H."/>
            <person name="Sato S."/>
            <person name="Yoshikawa S."/>
            <person name="Yamada K."/>
            <person name="Nakamura Y."/>
            <person name="Ichinomiya M."/>
            <person name="Sato N."/>
            <person name="Blanc-Mathieu R."/>
            <person name="Endo H."/>
            <person name="Kuwata A."/>
            <person name="Ogata H."/>
        </authorList>
    </citation>
    <scope>NUCLEOTIDE SEQUENCE [LARGE SCALE GENOMIC DNA]</scope>
</reference>
<protein>
    <submittedName>
        <fullName evidence="2">Uncharacterized protein</fullName>
    </submittedName>
</protein>
<accession>A0ABQ6MJQ1</accession>
<feature type="non-terminal residue" evidence="2">
    <location>
        <position position="1"/>
    </location>
</feature>
<keyword evidence="3" id="KW-1185">Reference proteome</keyword>
<organism evidence="2 3">
    <name type="scientific">Tetraparma gracilis</name>
    <dbReference type="NCBI Taxonomy" id="2962635"/>
    <lineage>
        <taxon>Eukaryota</taxon>
        <taxon>Sar</taxon>
        <taxon>Stramenopiles</taxon>
        <taxon>Ochrophyta</taxon>
        <taxon>Bolidophyceae</taxon>
        <taxon>Parmales</taxon>
        <taxon>Triparmaceae</taxon>
        <taxon>Tetraparma</taxon>
    </lineage>
</organism>
<evidence type="ECO:0000313" key="3">
    <source>
        <dbReference type="Proteomes" id="UP001165060"/>
    </source>
</evidence>
<name>A0ABQ6MJQ1_9STRA</name>
<gene>
    <name evidence="2" type="ORF">TeGR_g11398</name>
</gene>
<proteinExistence type="predicted"/>
<dbReference type="EMBL" id="BRYB01004241">
    <property type="protein sequence ID" value="GMI27851.1"/>
    <property type="molecule type" value="Genomic_DNA"/>
</dbReference>
<sequence length="132" mass="14805">SRCEVTQWVFTAEEREPAERQGGGGRRHKYPAPPSCEKDTLLTVRVALDIDIFPSMPKSLRLKNLFDKSFGKEVLQSTFEAGCKLKMERIWDCFDMGLDIARGVGRAGEDVEGGGIDISVVQWRGEQQERSA</sequence>
<dbReference type="Proteomes" id="UP001165060">
    <property type="component" value="Unassembled WGS sequence"/>
</dbReference>
<comment type="caution">
    <text evidence="2">The sequence shown here is derived from an EMBL/GenBank/DDBJ whole genome shotgun (WGS) entry which is preliminary data.</text>
</comment>
<feature type="region of interest" description="Disordered" evidence="1">
    <location>
        <begin position="14"/>
        <end position="34"/>
    </location>
</feature>